<dbReference type="InterPro" id="IPR006098">
    <property type="entry name" value="MMCoA_mutase_a_cat"/>
</dbReference>
<comment type="similarity">
    <text evidence="4">Belongs to the methylmalonyl-CoA mutase family.</text>
</comment>
<organism evidence="13 14">
    <name type="scientific">Mycolicibacterium frederiksbergense</name>
    <dbReference type="NCBI Taxonomy" id="117567"/>
    <lineage>
        <taxon>Bacteria</taxon>
        <taxon>Bacillati</taxon>
        <taxon>Actinomycetota</taxon>
        <taxon>Actinomycetes</taxon>
        <taxon>Mycobacteriales</taxon>
        <taxon>Mycobacteriaceae</taxon>
        <taxon>Mycolicibacterium</taxon>
    </lineage>
</organism>
<dbReference type="PROSITE" id="PS51332">
    <property type="entry name" value="B12_BINDING"/>
    <property type="match status" value="1"/>
</dbReference>
<reference evidence="13 14" key="1">
    <citation type="submission" date="2023-04" db="EMBL/GenBank/DDBJ databases">
        <title>Forest soil microbial communities from Buena Vista Peninsula, Colon Province, Panama.</title>
        <authorList>
            <person name="Bouskill N."/>
        </authorList>
    </citation>
    <scope>NUCLEOTIDE SEQUENCE [LARGE SCALE GENOMIC DNA]</scope>
    <source>
        <strain evidence="13 14">AC80</strain>
    </source>
</reference>
<dbReference type="InterPro" id="IPR006099">
    <property type="entry name" value="MeMalonylCoA_mutase_a/b_cat"/>
</dbReference>
<keyword evidence="7" id="KW-0846">Cobalamin</keyword>
<evidence type="ECO:0000256" key="1">
    <source>
        <dbReference type="ARBA" id="ARBA00000290"/>
    </source>
</evidence>
<evidence type="ECO:0000256" key="7">
    <source>
        <dbReference type="ARBA" id="ARBA00022628"/>
    </source>
</evidence>
<gene>
    <name evidence="13" type="ORF">M2272_000436</name>
</gene>
<dbReference type="Pfam" id="PF02310">
    <property type="entry name" value="B12-binding"/>
    <property type="match status" value="1"/>
</dbReference>
<dbReference type="EC" id="5.4.99.2" evidence="6"/>
<dbReference type="InterPro" id="IPR036724">
    <property type="entry name" value="Cobalamin-bd_sf"/>
</dbReference>
<dbReference type="SUPFAM" id="SSF52242">
    <property type="entry name" value="Cobalamin (vitamin B12)-binding domain"/>
    <property type="match status" value="1"/>
</dbReference>
<dbReference type="EMBL" id="JARXVE010000001">
    <property type="protein sequence ID" value="MDH6193815.1"/>
    <property type="molecule type" value="Genomic_DNA"/>
</dbReference>
<comment type="catalytic activity">
    <reaction evidence="1">
        <text>(R)-methylmalonyl-CoA = succinyl-CoA</text>
        <dbReference type="Rhea" id="RHEA:22888"/>
        <dbReference type="ChEBI" id="CHEBI:57292"/>
        <dbReference type="ChEBI" id="CHEBI:57326"/>
        <dbReference type="EC" id="5.4.99.2"/>
    </reaction>
</comment>
<dbReference type="Gene3D" id="3.40.50.280">
    <property type="entry name" value="Cobalamin-binding domain"/>
    <property type="match status" value="1"/>
</dbReference>
<dbReference type="NCBIfam" id="TIGR00640">
    <property type="entry name" value="acid_CoA_mut_C"/>
    <property type="match status" value="1"/>
</dbReference>
<name>A0ABT6KSW3_9MYCO</name>
<dbReference type="InterPro" id="IPR006158">
    <property type="entry name" value="Cobalamin-bd"/>
</dbReference>
<comment type="caution">
    <text evidence="13">The sequence shown here is derived from an EMBL/GenBank/DDBJ whole genome shotgun (WGS) entry which is preliminary data.</text>
</comment>
<comment type="function">
    <text evidence="3">Catalyzes the isomerization of succinyl-CoA to methylmalonyl-CoA during synthesis of propionate from tricarboxylic acid-cycle intermediates.</text>
</comment>
<dbReference type="PROSITE" id="PS00544">
    <property type="entry name" value="METMALONYL_COA_MUTASE"/>
    <property type="match status" value="1"/>
</dbReference>
<evidence type="ECO:0000256" key="9">
    <source>
        <dbReference type="ARBA" id="ARBA00023235"/>
    </source>
</evidence>
<dbReference type="PANTHER" id="PTHR48101">
    <property type="entry name" value="METHYLMALONYL-COA MUTASE, MITOCHONDRIAL-RELATED"/>
    <property type="match status" value="1"/>
</dbReference>
<dbReference type="CDD" id="cd03679">
    <property type="entry name" value="MM_CoA_mutase_alpha_like"/>
    <property type="match status" value="1"/>
</dbReference>
<comment type="cofactor">
    <cofactor evidence="2">
        <name>adenosylcob(III)alamin</name>
        <dbReference type="ChEBI" id="CHEBI:18408"/>
    </cofactor>
</comment>
<comment type="subunit">
    <text evidence="5">Heterodimer of an alpha and a beta chain.</text>
</comment>
<evidence type="ECO:0000256" key="2">
    <source>
        <dbReference type="ARBA" id="ARBA00001922"/>
    </source>
</evidence>
<feature type="domain" description="B12-binding" evidence="12">
    <location>
        <begin position="617"/>
        <end position="749"/>
    </location>
</feature>
<dbReference type="Proteomes" id="UP001160130">
    <property type="component" value="Unassembled WGS sequence"/>
</dbReference>
<feature type="coiled-coil region" evidence="11">
    <location>
        <begin position="506"/>
        <end position="533"/>
    </location>
</feature>
<dbReference type="InterPro" id="IPR006159">
    <property type="entry name" value="Acid_CoA_mut_C"/>
</dbReference>
<dbReference type="Gene3D" id="3.20.20.240">
    <property type="entry name" value="Methylmalonyl-CoA mutase"/>
    <property type="match status" value="1"/>
</dbReference>
<keyword evidence="11" id="KW-0175">Coiled coil</keyword>
<dbReference type="Pfam" id="PF01642">
    <property type="entry name" value="MM_CoA_mutase"/>
    <property type="match status" value="1"/>
</dbReference>
<dbReference type="InterPro" id="IPR058549">
    <property type="entry name" value="MeMalonylCoA_mutase_a/b_site"/>
</dbReference>
<evidence type="ECO:0000256" key="10">
    <source>
        <dbReference type="ARBA" id="ARBA00023285"/>
    </source>
</evidence>
<keyword evidence="10" id="KW-0170">Cobalt</keyword>
<evidence type="ECO:0000256" key="4">
    <source>
        <dbReference type="ARBA" id="ARBA00008465"/>
    </source>
</evidence>
<dbReference type="RefSeq" id="WP_280830483.1">
    <property type="nucleotide sequence ID" value="NZ_JARXVE010000001.1"/>
</dbReference>
<evidence type="ECO:0000256" key="5">
    <source>
        <dbReference type="ARBA" id="ARBA00011870"/>
    </source>
</evidence>
<proteinExistence type="inferred from homology"/>
<dbReference type="GO" id="GO:0004494">
    <property type="term" value="F:methylmalonyl-CoA mutase activity"/>
    <property type="evidence" value="ECO:0007669"/>
    <property type="project" value="UniProtKB-EC"/>
</dbReference>
<evidence type="ECO:0000313" key="13">
    <source>
        <dbReference type="EMBL" id="MDH6193815.1"/>
    </source>
</evidence>
<dbReference type="NCBIfam" id="NF006944">
    <property type="entry name" value="PRK09426.1"/>
    <property type="match status" value="1"/>
</dbReference>
<evidence type="ECO:0000256" key="11">
    <source>
        <dbReference type="SAM" id="Coils"/>
    </source>
</evidence>
<keyword evidence="14" id="KW-1185">Reference proteome</keyword>
<dbReference type="NCBIfam" id="TIGR00641">
    <property type="entry name" value="acid_CoA_mut_N"/>
    <property type="match status" value="1"/>
</dbReference>
<accession>A0ABT6KSW3</accession>
<evidence type="ECO:0000259" key="12">
    <source>
        <dbReference type="PROSITE" id="PS51332"/>
    </source>
</evidence>
<evidence type="ECO:0000256" key="8">
    <source>
        <dbReference type="ARBA" id="ARBA00022723"/>
    </source>
</evidence>
<evidence type="ECO:0000256" key="3">
    <source>
        <dbReference type="ARBA" id="ARBA00003359"/>
    </source>
</evidence>
<dbReference type="PANTHER" id="PTHR48101:SF4">
    <property type="entry name" value="METHYLMALONYL-COA MUTASE, MITOCHONDRIAL"/>
    <property type="match status" value="1"/>
</dbReference>
<dbReference type="CDD" id="cd02071">
    <property type="entry name" value="MM_CoA_mut_B12_BD"/>
    <property type="match status" value="1"/>
</dbReference>
<protein>
    <recommendedName>
        <fullName evidence="6">methylmalonyl-CoA mutase</fullName>
        <ecNumber evidence="6">5.4.99.2</ecNumber>
    </recommendedName>
</protein>
<keyword evidence="8" id="KW-0479">Metal-binding</keyword>
<evidence type="ECO:0000313" key="14">
    <source>
        <dbReference type="Proteomes" id="UP001160130"/>
    </source>
</evidence>
<dbReference type="InterPro" id="IPR016176">
    <property type="entry name" value="Cbl-dep_enz_cat"/>
</dbReference>
<dbReference type="SUPFAM" id="SSF51703">
    <property type="entry name" value="Cobalamin (vitamin B12)-dependent enzymes"/>
    <property type="match status" value="1"/>
</dbReference>
<keyword evidence="9 13" id="KW-0413">Isomerase</keyword>
<sequence>MTATTGSEIRSFADVPLHGDGVAAPATPAAAEAHVAAAAAAHGYTPDQLTWATPEGIDVKPVYVAADRDAVVEAGYPLDSFPGAPPFVRGPYPTMYVNQPWTIRQYAGFSTAAESNAFYRRNLAAGQKGLSVAFDLATHRGYDSDHPRVQGDVGMAGVAIDSILDMRQLFDGIDLGSVSVSMTMNGAVLPILALYVVAAEEQGVPPEKLAGTIQNDILKEFMVRNTYIYPPKASMRIISDIFGYTSAKMPKFNSISISGYHIQEAGATADLELAYTLADGVEYIKAGLDAGLDIDKFAPRLSFFWGIGMNFFMEVAKLRAGRLLWSELVAQFDPKSDKSLSLRTHSQTSGWSLTAQDVFNNVARTCIEAMAATQGHTQSLHTNALDEALALPTDFSARIARNTQLLLQQESGTTRPIDPWGGSYYVEWLTYQLAERARAHIQEVTEHGGMAQAISEGIPKLRIEEAAARTQARIDSGAQPLIGVNKYQVDEDQEIEVLKVENSRVRAEQLAKLQQLRAERDEAACQAALAELTRAAEATGSAGEDGLGNNLLALAIDAARAKATLGEISDALEKVYGRHQAEIRTISGVYRDEVGKGSNIATATELVDQFAEADGRRPRILVAKMGQDGHDRGQKVIATAFADIGFDVDVGSLFSTPEEVARQAADNDVHVVGVSSLAAGHLTLVPALRDALAEVGRPDIMIVVGGVIPPGDFDELYEAGATAIFPPGTVISDAAIGLLQKLAQRLGYQLS</sequence>
<evidence type="ECO:0000256" key="6">
    <source>
        <dbReference type="ARBA" id="ARBA00012398"/>
    </source>
</evidence>